<proteinExistence type="predicted"/>
<evidence type="ECO:0000313" key="1">
    <source>
        <dbReference type="EMBL" id="KAJ6414710.1"/>
    </source>
</evidence>
<dbReference type="EMBL" id="JAPFFJ010000012">
    <property type="protein sequence ID" value="KAJ6414710.1"/>
    <property type="molecule type" value="Genomic_DNA"/>
</dbReference>
<sequence length="85" mass="8820">MLFLSLGWSRPVTGKPNNLSSSLGGCNSCHSSDKCHGIACLICSFPASVNFTSSTVGGGGVQGGEREGAAVSSYVVRERQRDLQV</sequence>
<reference evidence="1 2" key="1">
    <citation type="journal article" date="2023" name="Int. J. Mol. Sci.">
        <title>De Novo Assembly and Annotation of 11 Diverse Shrub Willow (Salix) Genomes Reveals Novel Gene Organization in Sex-Linked Regions.</title>
        <authorList>
            <person name="Hyden B."/>
            <person name="Feng K."/>
            <person name="Yates T.B."/>
            <person name="Jawdy S."/>
            <person name="Cereghino C."/>
            <person name="Smart L.B."/>
            <person name="Muchero W."/>
        </authorList>
    </citation>
    <scope>NUCLEOTIDE SEQUENCE [LARGE SCALE GENOMIC DNA]</scope>
    <source>
        <tissue evidence="1">Shoot tip</tissue>
    </source>
</reference>
<organism evidence="1 2">
    <name type="scientific">Salix udensis</name>
    <dbReference type="NCBI Taxonomy" id="889485"/>
    <lineage>
        <taxon>Eukaryota</taxon>
        <taxon>Viridiplantae</taxon>
        <taxon>Streptophyta</taxon>
        <taxon>Embryophyta</taxon>
        <taxon>Tracheophyta</taxon>
        <taxon>Spermatophyta</taxon>
        <taxon>Magnoliopsida</taxon>
        <taxon>eudicotyledons</taxon>
        <taxon>Gunneridae</taxon>
        <taxon>Pentapetalae</taxon>
        <taxon>rosids</taxon>
        <taxon>fabids</taxon>
        <taxon>Malpighiales</taxon>
        <taxon>Salicaceae</taxon>
        <taxon>Saliceae</taxon>
        <taxon>Salix</taxon>
    </lineage>
</organism>
<accession>A0AAD6K0K0</accession>
<dbReference type="Proteomes" id="UP001162972">
    <property type="component" value="Chromosome 3"/>
</dbReference>
<keyword evidence="2" id="KW-1185">Reference proteome</keyword>
<gene>
    <name evidence="1" type="ORF">OIU84_003673</name>
</gene>
<dbReference type="AlphaFoldDB" id="A0AAD6K0K0"/>
<evidence type="ECO:0000313" key="2">
    <source>
        <dbReference type="Proteomes" id="UP001162972"/>
    </source>
</evidence>
<comment type="caution">
    <text evidence="1">The sequence shown here is derived from an EMBL/GenBank/DDBJ whole genome shotgun (WGS) entry which is preliminary data.</text>
</comment>
<name>A0AAD6K0K0_9ROSI</name>
<protein>
    <submittedName>
        <fullName evidence="1">Uncharacterized protein</fullName>
    </submittedName>
</protein>